<feature type="compositionally biased region" description="Polar residues" evidence="1">
    <location>
        <begin position="121"/>
        <end position="156"/>
    </location>
</feature>
<feature type="compositionally biased region" description="Basic and acidic residues" evidence="1">
    <location>
        <begin position="89"/>
        <end position="103"/>
    </location>
</feature>
<organism evidence="2 3">
    <name type="scientific">Diplodia intermedia</name>
    <dbReference type="NCBI Taxonomy" id="856260"/>
    <lineage>
        <taxon>Eukaryota</taxon>
        <taxon>Fungi</taxon>
        <taxon>Dikarya</taxon>
        <taxon>Ascomycota</taxon>
        <taxon>Pezizomycotina</taxon>
        <taxon>Dothideomycetes</taxon>
        <taxon>Dothideomycetes incertae sedis</taxon>
        <taxon>Botryosphaeriales</taxon>
        <taxon>Botryosphaeriaceae</taxon>
        <taxon>Diplodia</taxon>
    </lineage>
</organism>
<protein>
    <submittedName>
        <fullName evidence="2">Uncharacterized protein</fullName>
    </submittedName>
</protein>
<accession>A0ABR3T9J6</accession>
<feature type="compositionally biased region" description="Low complexity" evidence="1">
    <location>
        <begin position="236"/>
        <end position="253"/>
    </location>
</feature>
<sequence length="294" mass="31308">MFSKLRTNTKPQAPQSASTSAMHKQRASAATSKALPSRPASAAPSKPLPAIPAPAERRPSFSEHQWDERQWTKPFASAKTQVLATLHFPPDHDDQHDLRRIAEEENLYGKAQQQSHRHASPKSSQTSSKHLSVSSKTTATAPSAKSSVASLKSNAPSSKSTATLSSKGSASSLWSERPSSSASNATQGTSWSVDSASTVMTDLSDDALECNSNRPDSCTLGDYDVFKSRSKKSAPKRAGSTVSSTSGTSCAGTIHSRPRTAKSSKAGDITFEVVAEEAEAIYLSPKARTTSRFR</sequence>
<feature type="compositionally biased region" description="Low complexity" evidence="1">
    <location>
        <begin position="32"/>
        <end position="45"/>
    </location>
</feature>
<feature type="region of interest" description="Disordered" evidence="1">
    <location>
        <begin position="229"/>
        <end position="264"/>
    </location>
</feature>
<comment type="caution">
    <text evidence="2">The sequence shown here is derived from an EMBL/GenBank/DDBJ whole genome shotgun (WGS) entry which is preliminary data.</text>
</comment>
<gene>
    <name evidence="2" type="ORF">SLS58_009894</name>
</gene>
<evidence type="ECO:0000256" key="1">
    <source>
        <dbReference type="SAM" id="MobiDB-lite"/>
    </source>
</evidence>
<dbReference type="EMBL" id="JAKEKT020000104">
    <property type="protein sequence ID" value="KAL1636200.1"/>
    <property type="molecule type" value="Genomic_DNA"/>
</dbReference>
<feature type="compositionally biased region" description="Low complexity" evidence="1">
    <location>
        <begin position="157"/>
        <end position="175"/>
    </location>
</feature>
<name>A0ABR3T9J6_9PEZI</name>
<feature type="compositionally biased region" description="Basic and acidic residues" evidence="1">
    <location>
        <begin position="55"/>
        <end position="71"/>
    </location>
</feature>
<feature type="compositionally biased region" description="Polar residues" evidence="1">
    <location>
        <begin position="177"/>
        <end position="192"/>
    </location>
</feature>
<proteinExistence type="predicted"/>
<dbReference type="Proteomes" id="UP001521184">
    <property type="component" value="Unassembled WGS sequence"/>
</dbReference>
<keyword evidence="3" id="KW-1185">Reference proteome</keyword>
<feature type="region of interest" description="Disordered" evidence="1">
    <location>
        <begin position="1"/>
        <end position="192"/>
    </location>
</feature>
<reference evidence="2 3" key="1">
    <citation type="journal article" date="2023" name="Plant Dis.">
        <title>First Report of Diplodia intermedia Causing Canker and Dieback Diseases on Apple Trees in Canada.</title>
        <authorList>
            <person name="Ellouze W."/>
            <person name="Ilyukhin E."/>
            <person name="Sulman M."/>
            <person name="Ali S."/>
        </authorList>
    </citation>
    <scope>NUCLEOTIDE SEQUENCE [LARGE SCALE GENOMIC DNA]</scope>
    <source>
        <strain evidence="2 3">M45-28</strain>
    </source>
</reference>
<feature type="compositionally biased region" description="Polar residues" evidence="1">
    <location>
        <begin position="1"/>
        <end position="22"/>
    </location>
</feature>
<evidence type="ECO:0000313" key="3">
    <source>
        <dbReference type="Proteomes" id="UP001521184"/>
    </source>
</evidence>
<evidence type="ECO:0000313" key="2">
    <source>
        <dbReference type="EMBL" id="KAL1636200.1"/>
    </source>
</evidence>